<accession>A0A3N2PZG5</accession>
<name>A0A3N2PZG5_SODAK</name>
<evidence type="ECO:0000313" key="1">
    <source>
        <dbReference type="EMBL" id="ROT39826.1"/>
    </source>
</evidence>
<protein>
    <submittedName>
        <fullName evidence="1">Uncharacterized protein</fullName>
    </submittedName>
</protein>
<proteinExistence type="predicted"/>
<dbReference type="AlphaFoldDB" id="A0A3N2PZG5"/>
<sequence>MRLAILHGTPRTHGQLVGSRVLPFLLFKRDGVSGRRNSAVGRGYGYLLDLSSSCVGHRLLSVLLSVPYPSTLSKWGGCQSPLNPPSRACGRPTIWHWRRIHIACATWRARRLDLPTFVDPDDRESEPRWSVSVLGLILSLFVLSSPFLYPRLPFLSCCRIFPPCTMPGLSS</sequence>
<dbReference type="GeneID" id="39575245"/>
<gene>
    <name evidence="1" type="ORF">SODALDRAFT_138892</name>
</gene>
<dbReference type="RefSeq" id="XP_028467632.1">
    <property type="nucleotide sequence ID" value="XM_028606767.1"/>
</dbReference>
<dbReference type="EMBL" id="ML119053">
    <property type="protein sequence ID" value="ROT39826.1"/>
    <property type="molecule type" value="Genomic_DNA"/>
</dbReference>
<keyword evidence="2" id="KW-1185">Reference proteome</keyword>
<reference evidence="1 2" key="1">
    <citation type="journal article" date="2018" name="Mol. Ecol.">
        <title>The obligate alkalophilic soda-lake fungus Sodiomyces alkalinus has shifted to a protein diet.</title>
        <authorList>
            <person name="Grum-Grzhimaylo A.A."/>
            <person name="Falkoski D.L."/>
            <person name="van den Heuvel J."/>
            <person name="Valero-Jimenez C.A."/>
            <person name="Min B."/>
            <person name="Choi I.G."/>
            <person name="Lipzen A."/>
            <person name="Daum C.G."/>
            <person name="Aanen D.K."/>
            <person name="Tsang A."/>
            <person name="Henrissat B."/>
            <person name="Bilanenko E.N."/>
            <person name="de Vries R.P."/>
            <person name="van Kan J.A.L."/>
            <person name="Grigoriev I.V."/>
            <person name="Debets A.J.M."/>
        </authorList>
    </citation>
    <scope>NUCLEOTIDE SEQUENCE [LARGE SCALE GENOMIC DNA]</scope>
    <source>
        <strain evidence="1 2">F11</strain>
    </source>
</reference>
<dbReference type="Proteomes" id="UP000272025">
    <property type="component" value="Unassembled WGS sequence"/>
</dbReference>
<organism evidence="1 2">
    <name type="scientific">Sodiomyces alkalinus (strain CBS 110278 / VKM F-3762 / F11)</name>
    <name type="common">Alkaliphilic filamentous fungus</name>
    <dbReference type="NCBI Taxonomy" id="1314773"/>
    <lineage>
        <taxon>Eukaryota</taxon>
        <taxon>Fungi</taxon>
        <taxon>Dikarya</taxon>
        <taxon>Ascomycota</taxon>
        <taxon>Pezizomycotina</taxon>
        <taxon>Sordariomycetes</taxon>
        <taxon>Hypocreomycetidae</taxon>
        <taxon>Glomerellales</taxon>
        <taxon>Plectosphaerellaceae</taxon>
        <taxon>Sodiomyces</taxon>
    </lineage>
</organism>
<evidence type="ECO:0000313" key="2">
    <source>
        <dbReference type="Proteomes" id="UP000272025"/>
    </source>
</evidence>